<keyword evidence="2" id="KW-1185">Reference proteome</keyword>
<evidence type="ECO:0000313" key="2">
    <source>
        <dbReference type="Proteomes" id="UP000718451"/>
    </source>
</evidence>
<proteinExistence type="predicted"/>
<protein>
    <submittedName>
        <fullName evidence="1">DUF2007 domain-containing protein</fullName>
    </submittedName>
</protein>
<evidence type="ECO:0000313" key="1">
    <source>
        <dbReference type="EMBL" id="NKI31492.1"/>
    </source>
</evidence>
<gene>
    <name evidence="1" type="ORF">HCU67_06010</name>
</gene>
<sequence>MKANEWITLGSYEFLSDVQVIRGKLESEGIPVNLKDENTVGVEPFASNAIGGIKLQVLKQYEEEARQIYDEIRNYAVDDEGNLITCPNCKKQKSEVYYSRKKLVHKLFPFFEPKKYRCLHCNFIRRADV</sequence>
<dbReference type="RefSeq" id="WP_168551663.1">
    <property type="nucleotide sequence ID" value="NZ_JAAWWL010000001.1"/>
</dbReference>
<name>A0ABX1GNJ0_9FLAO</name>
<comment type="caution">
    <text evidence="1">The sequence shown here is derived from an EMBL/GenBank/DDBJ whole genome shotgun (WGS) entry which is preliminary data.</text>
</comment>
<organism evidence="1 2">
    <name type="scientific">Croceivirga thetidis</name>
    <dbReference type="NCBI Taxonomy" id="2721623"/>
    <lineage>
        <taxon>Bacteria</taxon>
        <taxon>Pseudomonadati</taxon>
        <taxon>Bacteroidota</taxon>
        <taxon>Flavobacteriia</taxon>
        <taxon>Flavobacteriales</taxon>
        <taxon>Flavobacteriaceae</taxon>
        <taxon>Croceivirga</taxon>
    </lineage>
</organism>
<dbReference type="EMBL" id="JAAWWL010000001">
    <property type="protein sequence ID" value="NKI31492.1"/>
    <property type="molecule type" value="Genomic_DNA"/>
</dbReference>
<reference evidence="1 2" key="1">
    <citation type="submission" date="2020-04" db="EMBL/GenBank/DDBJ databases">
        <authorList>
            <person name="Yoon J."/>
        </authorList>
    </citation>
    <scope>NUCLEOTIDE SEQUENCE [LARGE SCALE GENOMIC DNA]</scope>
    <source>
        <strain evidence="1 2">DJ-13</strain>
    </source>
</reference>
<accession>A0ABX1GNJ0</accession>
<dbReference type="Proteomes" id="UP000718451">
    <property type="component" value="Unassembled WGS sequence"/>
</dbReference>